<dbReference type="EMBL" id="JBHLTN010000018">
    <property type="protein sequence ID" value="MFC0592951.1"/>
    <property type="molecule type" value="Genomic_DNA"/>
</dbReference>
<dbReference type="PANTHER" id="PTHR39337">
    <property type="entry name" value="BLR5642 PROTEIN"/>
    <property type="match status" value="1"/>
</dbReference>
<dbReference type="Pfam" id="PF04343">
    <property type="entry name" value="DUF488"/>
    <property type="match status" value="1"/>
</dbReference>
<protein>
    <submittedName>
        <fullName evidence="1">DUF488 family protein</fullName>
    </submittedName>
</protein>
<gene>
    <name evidence="1" type="ORF">ACFFGG_10300</name>
</gene>
<dbReference type="Proteomes" id="UP001589834">
    <property type="component" value="Unassembled WGS sequence"/>
</dbReference>
<reference evidence="1 2" key="1">
    <citation type="submission" date="2024-09" db="EMBL/GenBank/DDBJ databases">
        <authorList>
            <person name="Sun Q."/>
            <person name="Mori K."/>
        </authorList>
    </citation>
    <scope>NUCLEOTIDE SEQUENCE [LARGE SCALE GENOMIC DNA]</scope>
    <source>
        <strain evidence="1 2">NCAIM B.02336</strain>
    </source>
</reference>
<dbReference type="PANTHER" id="PTHR39337:SF1">
    <property type="entry name" value="BLR5642 PROTEIN"/>
    <property type="match status" value="1"/>
</dbReference>
<name>A0ABV6PSZ9_9BURK</name>
<accession>A0ABV6PSZ9</accession>
<dbReference type="PIRSF" id="PIRSF024492">
    <property type="entry name" value="UCP024492"/>
    <property type="match status" value="1"/>
</dbReference>
<evidence type="ECO:0000313" key="1">
    <source>
        <dbReference type="EMBL" id="MFC0592951.1"/>
    </source>
</evidence>
<evidence type="ECO:0000313" key="2">
    <source>
        <dbReference type="Proteomes" id="UP001589834"/>
    </source>
</evidence>
<dbReference type="InterPro" id="IPR007438">
    <property type="entry name" value="DUF488"/>
</dbReference>
<dbReference type="RefSeq" id="WP_377482768.1">
    <property type="nucleotide sequence ID" value="NZ_JBHLTN010000018.1"/>
</dbReference>
<organism evidence="1 2">
    <name type="scientific">Ottowia pentelensis</name>
    <dbReference type="NCBI Taxonomy" id="511108"/>
    <lineage>
        <taxon>Bacteria</taxon>
        <taxon>Pseudomonadati</taxon>
        <taxon>Pseudomonadota</taxon>
        <taxon>Betaproteobacteria</taxon>
        <taxon>Burkholderiales</taxon>
        <taxon>Comamonadaceae</taxon>
        <taxon>Ottowia</taxon>
    </lineage>
</organism>
<comment type="caution">
    <text evidence="1">The sequence shown here is derived from an EMBL/GenBank/DDBJ whole genome shotgun (WGS) entry which is preliminary data.</text>
</comment>
<keyword evidence="2" id="KW-1185">Reference proteome</keyword>
<proteinExistence type="predicted"/>
<dbReference type="InterPro" id="IPR014519">
    <property type="entry name" value="UCP024492"/>
</dbReference>
<sequence length="182" mass="20119">MAQRLPYFTIGHSTLSVDELAARLRAAGVTRLIDVRTIRRSRSNPQFNEGTLPQALATQGIAYEAMADLGGRRGRQRTVAPEVNGFWDNASFHNYADWALQPPFRAALQELRDKGQRERCAVMCAEAVWWRCHRRIIADHLLAAGETVRHIMDGHVVDATLNPGARVQADGRVSYPASTGGG</sequence>